<dbReference type="OrthoDB" id="282517at2"/>
<sequence length="141" mass="15932">MKPLSDDQFIKQFENQTLNPAYFDHQGHVRIARLYLQQYPFSSAVEKTLHGIQAYAASLGASDKFHATISTATLYLLAAQIENNETPAVTDEDSELVTDLLGLLKQFYSEERLFSAQAKQQFIEADKKPLPPIIDKQEQKA</sequence>
<dbReference type="EMBL" id="CP040602">
    <property type="protein sequence ID" value="QCU90058.1"/>
    <property type="molecule type" value="Genomic_DNA"/>
</dbReference>
<organism evidence="1 2">
    <name type="scientific">Thiomicrorhabdus sediminis</name>
    <dbReference type="NCBI Taxonomy" id="2580412"/>
    <lineage>
        <taxon>Bacteria</taxon>
        <taxon>Pseudomonadati</taxon>
        <taxon>Pseudomonadota</taxon>
        <taxon>Gammaproteobacteria</taxon>
        <taxon>Thiotrichales</taxon>
        <taxon>Piscirickettsiaceae</taxon>
        <taxon>Thiomicrorhabdus</taxon>
    </lineage>
</organism>
<keyword evidence="2" id="KW-1185">Reference proteome</keyword>
<dbReference type="AlphaFoldDB" id="A0A4P9K5C5"/>
<dbReference type="Proteomes" id="UP000304864">
    <property type="component" value="Chromosome"/>
</dbReference>
<reference evidence="1 2" key="1">
    <citation type="submission" date="2019-05" db="EMBL/GenBank/DDBJ databases">
        <title>Thiomicrorhabdus sediminis sp. nov, a novel sulfur-oxidizing bacterium isolated from coastal sediment.</title>
        <authorList>
            <person name="Liu X."/>
        </authorList>
    </citation>
    <scope>NUCLEOTIDE SEQUENCE [LARGE SCALE GENOMIC DNA]</scope>
    <source>
        <strain evidence="1 2">G1</strain>
    </source>
</reference>
<gene>
    <name evidence="1" type="ORF">FE785_05125</name>
</gene>
<evidence type="ECO:0000313" key="2">
    <source>
        <dbReference type="Proteomes" id="UP000304864"/>
    </source>
</evidence>
<proteinExistence type="predicted"/>
<accession>A0A4P9K5C5</accession>
<name>A0A4P9K5C5_9GAMM</name>
<dbReference type="RefSeq" id="WP_138564735.1">
    <property type="nucleotide sequence ID" value="NZ_CP040602.1"/>
</dbReference>
<dbReference type="KEGG" id="thig:FE785_05125"/>
<protein>
    <submittedName>
        <fullName evidence="1">Uncharacterized protein</fullName>
    </submittedName>
</protein>
<evidence type="ECO:0000313" key="1">
    <source>
        <dbReference type="EMBL" id="QCU90058.1"/>
    </source>
</evidence>